<dbReference type="STRING" id="619805.SAMN05660477_00660"/>
<dbReference type="EMBL" id="FUYZ01000001">
    <property type="protein sequence ID" value="SKB66995.1"/>
    <property type="molecule type" value="Genomic_DNA"/>
</dbReference>
<proteinExistence type="predicted"/>
<accession>A0A1T5D5M6</accession>
<dbReference type="RefSeq" id="WP_079665921.1">
    <property type="nucleotide sequence ID" value="NZ_FUYZ01000001.1"/>
</dbReference>
<evidence type="ECO:0000313" key="2">
    <source>
        <dbReference type="Proteomes" id="UP000191112"/>
    </source>
</evidence>
<reference evidence="1 2" key="1">
    <citation type="submission" date="2017-02" db="EMBL/GenBank/DDBJ databases">
        <authorList>
            <person name="Peterson S.W."/>
        </authorList>
    </citation>
    <scope>NUCLEOTIDE SEQUENCE [LARGE SCALE GENOMIC DNA]</scope>
    <source>
        <strain evidence="1 2">DSM 22323</strain>
    </source>
</reference>
<sequence length="318" mass="35762">MMKNYALLLAFVIVAFNSCTTQKTKNINANIITLRDSYCKAPTNYDYEKVNLHVNSDSLLNEKQHLRSVFNQQSILILNALNSLEDVENILELKKDTSIESQLKIMKIKDKIDGKITLALSEVDAVAAEFDCEGERVAQMANYVSSLNSKKNNKMIVYSIAAGALGSLAGGFVKSDGWDKAIDIGGGLIGAGFGLALLNPKGKKVEFIHARNILRDIWQEKLQSRNFPPFIWYMYTEKKFSNLNEHSIIQNMKQRWITYQFEGDVDAANASPIFNDGGKYDSEALNNRAAMLNQMQSATRTINQNINYLLIDLNKLTR</sequence>
<evidence type="ECO:0000313" key="1">
    <source>
        <dbReference type="EMBL" id="SKB66995.1"/>
    </source>
</evidence>
<protein>
    <submittedName>
        <fullName evidence="1">Uncharacterized protein</fullName>
    </submittedName>
</protein>
<dbReference type="Proteomes" id="UP000191112">
    <property type="component" value="Unassembled WGS sequence"/>
</dbReference>
<organism evidence="1 2">
    <name type="scientific">Soonwooa buanensis</name>
    <dbReference type="NCBI Taxonomy" id="619805"/>
    <lineage>
        <taxon>Bacteria</taxon>
        <taxon>Pseudomonadati</taxon>
        <taxon>Bacteroidota</taxon>
        <taxon>Flavobacteriia</taxon>
        <taxon>Flavobacteriales</taxon>
        <taxon>Weeksellaceae</taxon>
        <taxon>Chryseobacterium group</taxon>
        <taxon>Soonwooa</taxon>
    </lineage>
</organism>
<name>A0A1T5D5M6_9FLAO</name>
<dbReference type="OrthoDB" id="836646at2"/>
<dbReference type="AlphaFoldDB" id="A0A1T5D5M6"/>
<gene>
    <name evidence="1" type="ORF">SAMN05660477_00660</name>
</gene>
<keyword evidence="2" id="KW-1185">Reference proteome</keyword>